<dbReference type="InterPro" id="IPR050079">
    <property type="entry name" value="DEAD_box_RNA_helicase"/>
</dbReference>
<evidence type="ECO:0000259" key="10">
    <source>
        <dbReference type="PROSITE" id="PS51194"/>
    </source>
</evidence>
<evidence type="ECO:0000256" key="1">
    <source>
        <dbReference type="ARBA" id="ARBA00022741"/>
    </source>
</evidence>
<name>A0A5S5DHU1_9SPHI</name>
<evidence type="ECO:0000256" key="8">
    <source>
        <dbReference type="SAM" id="MobiDB-lite"/>
    </source>
</evidence>
<keyword evidence="2 7" id="KW-0378">Hydrolase</keyword>
<evidence type="ECO:0000313" key="13">
    <source>
        <dbReference type="Proteomes" id="UP000325105"/>
    </source>
</evidence>
<dbReference type="GO" id="GO:0005829">
    <property type="term" value="C:cytosol"/>
    <property type="evidence" value="ECO:0007669"/>
    <property type="project" value="TreeGrafter"/>
</dbReference>
<evidence type="ECO:0000256" key="7">
    <source>
        <dbReference type="RuleBase" id="RU000492"/>
    </source>
</evidence>
<dbReference type="InterPro" id="IPR011545">
    <property type="entry name" value="DEAD/DEAH_box_helicase_dom"/>
</dbReference>
<dbReference type="CDD" id="cd18787">
    <property type="entry name" value="SF2_C_DEAD"/>
    <property type="match status" value="1"/>
</dbReference>
<dbReference type="SUPFAM" id="SSF52540">
    <property type="entry name" value="P-loop containing nucleoside triphosphate hydrolases"/>
    <property type="match status" value="2"/>
</dbReference>
<reference evidence="12 13" key="1">
    <citation type="submission" date="2019-07" db="EMBL/GenBank/DDBJ databases">
        <title>Genomic Encyclopedia of Archaeal and Bacterial Type Strains, Phase II (KMG-II): from individual species to whole genera.</title>
        <authorList>
            <person name="Goeker M."/>
        </authorList>
    </citation>
    <scope>NUCLEOTIDE SEQUENCE [LARGE SCALE GENOMIC DNA]</scope>
    <source>
        <strain evidence="12 13">DSM 18850</strain>
    </source>
</reference>
<dbReference type="CDD" id="cd00268">
    <property type="entry name" value="DEADc"/>
    <property type="match status" value="1"/>
</dbReference>
<keyword evidence="3 7" id="KW-0347">Helicase</keyword>
<feature type="compositionally biased region" description="Basic residues" evidence="8">
    <location>
        <begin position="417"/>
        <end position="432"/>
    </location>
</feature>
<dbReference type="GO" id="GO:0003676">
    <property type="term" value="F:nucleic acid binding"/>
    <property type="evidence" value="ECO:0007669"/>
    <property type="project" value="InterPro"/>
</dbReference>
<dbReference type="InterPro" id="IPR014014">
    <property type="entry name" value="RNA_helicase_DEAD_Q_motif"/>
</dbReference>
<evidence type="ECO:0000256" key="5">
    <source>
        <dbReference type="ARBA" id="ARBA00038437"/>
    </source>
</evidence>
<accession>A0A5S5DHU1</accession>
<dbReference type="GO" id="GO:0003724">
    <property type="term" value="F:RNA helicase activity"/>
    <property type="evidence" value="ECO:0007669"/>
    <property type="project" value="InterPro"/>
</dbReference>
<evidence type="ECO:0000259" key="11">
    <source>
        <dbReference type="PROSITE" id="PS51195"/>
    </source>
</evidence>
<dbReference type="Gene3D" id="3.40.50.300">
    <property type="entry name" value="P-loop containing nucleotide triphosphate hydrolases"/>
    <property type="match status" value="2"/>
</dbReference>
<comment type="similarity">
    <text evidence="5 7">Belongs to the DEAD box helicase family.</text>
</comment>
<feature type="compositionally biased region" description="Low complexity" evidence="8">
    <location>
        <begin position="433"/>
        <end position="442"/>
    </location>
</feature>
<dbReference type="GO" id="GO:0016787">
    <property type="term" value="F:hydrolase activity"/>
    <property type="evidence" value="ECO:0007669"/>
    <property type="project" value="UniProtKB-KW"/>
</dbReference>
<keyword evidence="13" id="KW-1185">Reference proteome</keyword>
<feature type="domain" description="DEAD-box RNA helicase Q" evidence="11">
    <location>
        <begin position="32"/>
        <end position="60"/>
    </location>
</feature>
<dbReference type="Proteomes" id="UP000325105">
    <property type="component" value="Unassembled WGS sequence"/>
</dbReference>
<evidence type="ECO:0000259" key="9">
    <source>
        <dbReference type="PROSITE" id="PS51192"/>
    </source>
</evidence>
<dbReference type="InterPro" id="IPR000629">
    <property type="entry name" value="RNA-helicase_DEAD-box_CS"/>
</dbReference>
<evidence type="ECO:0000313" key="12">
    <source>
        <dbReference type="EMBL" id="TYP94199.1"/>
    </source>
</evidence>
<evidence type="ECO:0000256" key="4">
    <source>
        <dbReference type="ARBA" id="ARBA00022840"/>
    </source>
</evidence>
<dbReference type="PANTHER" id="PTHR47959">
    <property type="entry name" value="ATP-DEPENDENT RNA HELICASE RHLE-RELATED"/>
    <property type="match status" value="1"/>
</dbReference>
<dbReference type="EMBL" id="VNHX01000013">
    <property type="protein sequence ID" value="TYP94199.1"/>
    <property type="molecule type" value="Genomic_DNA"/>
</dbReference>
<dbReference type="Pfam" id="PF00271">
    <property type="entry name" value="Helicase_C"/>
    <property type="match status" value="1"/>
</dbReference>
<dbReference type="PROSITE" id="PS51192">
    <property type="entry name" value="HELICASE_ATP_BIND_1"/>
    <property type="match status" value="1"/>
</dbReference>
<dbReference type="PANTHER" id="PTHR47959:SF13">
    <property type="entry name" value="ATP-DEPENDENT RNA HELICASE RHLE"/>
    <property type="match status" value="1"/>
</dbReference>
<dbReference type="SMART" id="SM00490">
    <property type="entry name" value="HELICc"/>
    <property type="match status" value="1"/>
</dbReference>
<dbReference type="InterPro" id="IPR014001">
    <property type="entry name" value="Helicase_ATP-bd"/>
</dbReference>
<dbReference type="InterPro" id="IPR001650">
    <property type="entry name" value="Helicase_C-like"/>
</dbReference>
<dbReference type="Pfam" id="PF00270">
    <property type="entry name" value="DEAD"/>
    <property type="match status" value="1"/>
</dbReference>
<feature type="domain" description="Helicase ATP-binding" evidence="9">
    <location>
        <begin position="63"/>
        <end position="237"/>
    </location>
</feature>
<gene>
    <name evidence="12" type="ORF">BC792_11367</name>
</gene>
<dbReference type="PROSITE" id="PS51194">
    <property type="entry name" value="HELICASE_CTER"/>
    <property type="match status" value="1"/>
</dbReference>
<sequence>MKPRPGPSVFENRSTLMDALTFQKKKTNRRKLKFTEFGFSSTLEEGLDSMGFENATPIQEQAIPVILQRKDLIACAQTGTGKTASYLLPILNRIANNPKERVNSLILVPTRELALQIDQQIMGFGYFTGATSICVYGGGDGIGYEQQKRAIREGVNIIVATPGRLIAHMSSGNFDFSDLETLVLDEADRMLDMGFHDDLMRIISYLPKQRQSLLFSATMPTKIRTLAKKILVNPAEINVAISKPSEGIDQQAYLVFDEQKIDLIKHILSDPSFESTIIFASKKEIVKRLTKELVKMGVAAEGFHSDLEQAQREDIMNRFKARRVGVLVGTDVISRGIDIVGISLVVNYDVPPDPEDYVHRIGRTARAATTGTAITFINDKDQNKFARIERLIENEVRKLPLPEGFREGPLYAPKTGSNKRKRPSNNRNKKRSPNAAKPKAGS</sequence>
<feature type="short sequence motif" description="Q motif" evidence="6">
    <location>
        <begin position="32"/>
        <end position="60"/>
    </location>
</feature>
<feature type="region of interest" description="Disordered" evidence="8">
    <location>
        <begin position="403"/>
        <end position="442"/>
    </location>
</feature>
<dbReference type="InterPro" id="IPR027417">
    <property type="entry name" value="P-loop_NTPase"/>
</dbReference>
<organism evidence="12 13">
    <name type="scientific">Sphingobacterium allocomposti</name>
    <dbReference type="NCBI Taxonomy" id="415956"/>
    <lineage>
        <taxon>Bacteria</taxon>
        <taxon>Pseudomonadati</taxon>
        <taxon>Bacteroidota</taxon>
        <taxon>Sphingobacteriia</taxon>
        <taxon>Sphingobacteriales</taxon>
        <taxon>Sphingobacteriaceae</taxon>
        <taxon>Sphingobacterium</taxon>
    </lineage>
</organism>
<evidence type="ECO:0000256" key="2">
    <source>
        <dbReference type="ARBA" id="ARBA00022801"/>
    </source>
</evidence>
<dbReference type="SMART" id="SM00487">
    <property type="entry name" value="DEXDc"/>
    <property type="match status" value="1"/>
</dbReference>
<proteinExistence type="inferred from homology"/>
<dbReference type="InterPro" id="IPR044742">
    <property type="entry name" value="DEAD/DEAH_RhlB"/>
</dbReference>
<keyword evidence="4 7" id="KW-0067">ATP-binding</keyword>
<keyword evidence="1 7" id="KW-0547">Nucleotide-binding</keyword>
<protein>
    <submittedName>
        <fullName evidence="12">Superfamily II DNA/RNA helicase</fullName>
    </submittedName>
</protein>
<dbReference type="PROSITE" id="PS51195">
    <property type="entry name" value="Q_MOTIF"/>
    <property type="match status" value="1"/>
</dbReference>
<evidence type="ECO:0000256" key="3">
    <source>
        <dbReference type="ARBA" id="ARBA00022806"/>
    </source>
</evidence>
<feature type="domain" description="Helicase C-terminal" evidence="10">
    <location>
        <begin position="259"/>
        <end position="407"/>
    </location>
</feature>
<dbReference type="AlphaFoldDB" id="A0A5S5DHU1"/>
<evidence type="ECO:0000256" key="6">
    <source>
        <dbReference type="PROSITE-ProRule" id="PRU00552"/>
    </source>
</evidence>
<dbReference type="PROSITE" id="PS00039">
    <property type="entry name" value="DEAD_ATP_HELICASE"/>
    <property type="match status" value="1"/>
</dbReference>
<comment type="caution">
    <text evidence="12">The sequence shown here is derived from an EMBL/GenBank/DDBJ whole genome shotgun (WGS) entry which is preliminary data.</text>
</comment>
<dbReference type="GO" id="GO:0005524">
    <property type="term" value="F:ATP binding"/>
    <property type="evidence" value="ECO:0007669"/>
    <property type="project" value="UniProtKB-KW"/>
</dbReference>